<dbReference type="OrthoDB" id="2634573at2759"/>
<dbReference type="GeneID" id="64623675"/>
<gene>
    <name evidence="1" type="ORF">BJ212DRAFT_1246106</name>
</gene>
<accession>A0A9P7JHT9</accession>
<dbReference type="Proteomes" id="UP000807769">
    <property type="component" value="Unassembled WGS sequence"/>
</dbReference>
<feature type="non-terminal residue" evidence="1">
    <location>
        <position position="1"/>
    </location>
</feature>
<feature type="non-terminal residue" evidence="1">
    <location>
        <position position="103"/>
    </location>
</feature>
<evidence type="ECO:0000313" key="1">
    <source>
        <dbReference type="EMBL" id="KAG1823856.1"/>
    </source>
</evidence>
<evidence type="ECO:0000313" key="2">
    <source>
        <dbReference type="Proteomes" id="UP000807769"/>
    </source>
</evidence>
<keyword evidence="2" id="KW-1185">Reference proteome</keyword>
<name>A0A9P7JHT9_9AGAM</name>
<proteinExistence type="predicted"/>
<dbReference type="EMBL" id="JABBWG010000004">
    <property type="protein sequence ID" value="KAG1823856.1"/>
    <property type="molecule type" value="Genomic_DNA"/>
</dbReference>
<dbReference type="AlphaFoldDB" id="A0A9P7JHT9"/>
<reference evidence="1" key="1">
    <citation type="journal article" date="2020" name="New Phytol.">
        <title>Comparative genomics reveals dynamic genome evolution in host specialist ectomycorrhizal fungi.</title>
        <authorList>
            <person name="Lofgren L.A."/>
            <person name="Nguyen N.H."/>
            <person name="Vilgalys R."/>
            <person name="Ruytinx J."/>
            <person name="Liao H.L."/>
            <person name="Branco S."/>
            <person name="Kuo A."/>
            <person name="LaButti K."/>
            <person name="Lipzen A."/>
            <person name="Andreopoulos W."/>
            <person name="Pangilinan J."/>
            <person name="Riley R."/>
            <person name="Hundley H."/>
            <person name="Na H."/>
            <person name="Barry K."/>
            <person name="Grigoriev I.V."/>
            <person name="Stajich J.E."/>
            <person name="Kennedy P.G."/>
        </authorList>
    </citation>
    <scope>NUCLEOTIDE SEQUENCE</scope>
    <source>
        <strain evidence="1">MN1</strain>
    </source>
</reference>
<sequence length="103" mass="11439">LHASLKVKCTNFDSFADFAMVSPAAVSNISDHIAKGNHTFAFTPEEKKVRELLRQVNLVMCHAPGSSALRVIMRNEMRGLMIEQGLLSFYVTMIPADVYTPIV</sequence>
<organism evidence="1 2">
    <name type="scientific">Suillus subaureus</name>
    <dbReference type="NCBI Taxonomy" id="48587"/>
    <lineage>
        <taxon>Eukaryota</taxon>
        <taxon>Fungi</taxon>
        <taxon>Dikarya</taxon>
        <taxon>Basidiomycota</taxon>
        <taxon>Agaricomycotina</taxon>
        <taxon>Agaricomycetes</taxon>
        <taxon>Agaricomycetidae</taxon>
        <taxon>Boletales</taxon>
        <taxon>Suillineae</taxon>
        <taxon>Suillaceae</taxon>
        <taxon>Suillus</taxon>
    </lineage>
</organism>
<protein>
    <submittedName>
        <fullName evidence="1">Uncharacterized protein</fullName>
    </submittedName>
</protein>
<comment type="caution">
    <text evidence="1">The sequence shown here is derived from an EMBL/GenBank/DDBJ whole genome shotgun (WGS) entry which is preliminary data.</text>
</comment>
<dbReference type="RefSeq" id="XP_041197916.1">
    <property type="nucleotide sequence ID" value="XM_041329658.1"/>
</dbReference>